<dbReference type="SUPFAM" id="SSF52266">
    <property type="entry name" value="SGNH hydrolase"/>
    <property type="match status" value="1"/>
</dbReference>
<name>A0AAE1BLL0_PETCI</name>
<keyword evidence="2" id="KW-1185">Reference proteome</keyword>
<dbReference type="EMBL" id="JAWQEG010008070">
    <property type="protein sequence ID" value="KAK3851050.1"/>
    <property type="molecule type" value="Genomic_DNA"/>
</dbReference>
<accession>A0AAE1BLL0</accession>
<proteinExistence type="predicted"/>
<evidence type="ECO:0000313" key="1">
    <source>
        <dbReference type="EMBL" id="KAK3851050.1"/>
    </source>
</evidence>
<dbReference type="Pfam" id="PF00657">
    <property type="entry name" value="Lipase_GDSL"/>
    <property type="match status" value="1"/>
</dbReference>
<evidence type="ECO:0000313" key="2">
    <source>
        <dbReference type="Proteomes" id="UP001286313"/>
    </source>
</evidence>
<gene>
    <name evidence="1" type="ORF">Pcinc_042275</name>
</gene>
<protein>
    <submittedName>
        <fullName evidence="1">Uncharacterized protein</fullName>
    </submittedName>
</protein>
<dbReference type="AlphaFoldDB" id="A0AAE1BLL0"/>
<dbReference type="InterPro" id="IPR036514">
    <property type="entry name" value="SGNH_hydro_sf"/>
</dbReference>
<dbReference type="Proteomes" id="UP001286313">
    <property type="component" value="Unassembled WGS sequence"/>
</dbReference>
<organism evidence="1 2">
    <name type="scientific">Petrolisthes cinctipes</name>
    <name type="common">Flat porcelain crab</name>
    <dbReference type="NCBI Taxonomy" id="88211"/>
    <lineage>
        <taxon>Eukaryota</taxon>
        <taxon>Metazoa</taxon>
        <taxon>Ecdysozoa</taxon>
        <taxon>Arthropoda</taxon>
        <taxon>Crustacea</taxon>
        <taxon>Multicrustacea</taxon>
        <taxon>Malacostraca</taxon>
        <taxon>Eumalacostraca</taxon>
        <taxon>Eucarida</taxon>
        <taxon>Decapoda</taxon>
        <taxon>Pleocyemata</taxon>
        <taxon>Anomura</taxon>
        <taxon>Galatheoidea</taxon>
        <taxon>Porcellanidae</taxon>
        <taxon>Petrolisthes</taxon>
    </lineage>
</organism>
<sequence>MVGHSQIPQTLVVPDVDVQVFRAPGGRASSFFTDARLYRVLAWKHDLCILWLGSNDVADDGIVPNELTKNIMEIIQTIERDCEAKVCVCLIEPRKYPNEYPITSATYKKIQNSINSKIKRRIKNQVIHFNTQTFANSLASDGVQFNDEGRSRVENKIKMVIEGQKEKLLNSLQQLGLEVHKIPGFAIRPVRPDIEKNIRPDSK</sequence>
<dbReference type="GO" id="GO:0016788">
    <property type="term" value="F:hydrolase activity, acting on ester bonds"/>
    <property type="evidence" value="ECO:0007669"/>
    <property type="project" value="InterPro"/>
</dbReference>
<dbReference type="Gene3D" id="3.40.50.1110">
    <property type="entry name" value="SGNH hydrolase"/>
    <property type="match status" value="1"/>
</dbReference>
<dbReference type="InterPro" id="IPR001087">
    <property type="entry name" value="GDSL"/>
</dbReference>
<comment type="caution">
    <text evidence="1">The sequence shown here is derived from an EMBL/GenBank/DDBJ whole genome shotgun (WGS) entry which is preliminary data.</text>
</comment>
<reference evidence="1" key="1">
    <citation type="submission" date="2023-10" db="EMBL/GenBank/DDBJ databases">
        <title>Genome assemblies of two species of porcelain crab, Petrolisthes cinctipes and Petrolisthes manimaculis (Anomura: Porcellanidae).</title>
        <authorList>
            <person name="Angst P."/>
        </authorList>
    </citation>
    <scope>NUCLEOTIDE SEQUENCE</scope>
    <source>
        <strain evidence="1">PB745_01</strain>
        <tissue evidence="1">Gill</tissue>
    </source>
</reference>
<dbReference type="CDD" id="cd00229">
    <property type="entry name" value="SGNH_hydrolase"/>
    <property type="match status" value="1"/>
</dbReference>